<dbReference type="AlphaFoldDB" id="A0A0C9UYR5"/>
<keyword evidence="3" id="KW-1185">Reference proteome</keyword>
<accession>A0A0C9UYR5</accession>
<gene>
    <name evidence="2" type="ORF">HYDPIDRAFT_34441</name>
</gene>
<evidence type="ECO:0000313" key="2">
    <source>
        <dbReference type="EMBL" id="KIJ58159.1"/>
    </source>
</evidence>
<proteinExistence type="predicted"/>
<protein>
    <submittedName>
        <fullName evidence="2">Uncharacterized protein</fullName>
    </submittedName>
</protein>
<name>A0A0C9UYR5_9AGAM</name>
<dbReference type="OrthoDB" id="590761at2759"/>
<feature type="compositionally biased region" description="Polar residues" evidence="1">
    <location>
        <begin position="74"/>
        <end position="85"/>
    </location>
</feature>
<reference evidence="2 3" key="1">
    <citation type="submission" date="2014-04" db="EMBL/GenBank/DDBJ databases">
        <title>Evolutionary Origins and Diversification of the Mycorrhizal Mutualists.</title>
        <authorList>
            <consortium name="DOE Joint Genome Institute"/>
            <consortium name="Mycorrhizal Genomics Consortium"/>
            <person name="Kohler A."/>
            <person name="Kuo A."/>
            <person name="Nagy L.G."/>
            <person name="Floudas D."/>
            <person name="Copeland A."/>
            <person name="Barry K.W."/>
            <person name="Cichocki N."/>
            <person name="Veneault-Fourrey C."/>
            <person name="LaButti K."/>
            <person name="Lindquist E.A."/>
            <person name="Lipzen A."/>
            <person name="Lundell T."/>
            <person name="Morin E."/>
            <person name="Murat C."/>
            <person name="Riley R."/>
            <person name="Ohm R."/>
            <person name="Sun H."/>
            <person name="Tunlid A."/>
            <person name="Henrissat B."/>
            <person name="Grigoriev I.V."/>
            <person name="Hibbett D.S."/>
            <person name="Martin F."/>
        </authorList>
    </citation>
    <scope>NUCLEOTIDE SEQUENCE [LARGE SCALE GENOMIC DNA]</scope>
    <source>
        <strain evidence="2 3">MD-312</strain>
    </source>
</reference>
<feature type="region of interest" description="Disordered" evidence="1">
    <location>
        <begin position="69"/>
        <end position="110"/>
    </location>
</feature>
<dbReference type="EMBL" id="KN839977">
    <property type="protein sequence ID" value="KIJ58159.1"/>
    <property type="molecule type" value="Genomic_DNA"/>
</dbReference>
<feature type="non-terminal residue" evidence="2">
    <location>
        <position position="110"/>
    </location>
</feature>
<feature type="compositionally biased region" description="Gly residues" evidence="1">
    <location>
        <begin position="87"/>
        <end position="110"/>
    </location>
</feature>
<organism evidence="2 3">
    <name type="scientific">Hydnomerulius pinastri MD-312</name>
    <dbReference type="NCBI Taxonomy" id="994086"/>
    <lineage>
        <taxon>Eukaryota</taxon>
        <taxon>Fungi</taxon>
        <taxon>Dikarya</taxon>
        <taxon>Basidiomycota</taxon>
        <taxon>Agaricomycotina</taxon>
        <taxon>Agaricomycetes</taxon>
        <taxon>Agaricomycetidae</taxon>
        <taxon>Boletales</taxon>
        <taxon>Boletales incertae sedis</taxon>
        <taxon>Leucogyrophana</taxon>
    </lineage>
</organism>
<dbReference type="Proteomes" id="UP000053820">
    <property type="component" value="Unassembled WGS sequence"/>
</dbReference>
<evidence type="ECO:0000313" key="3">
    <source>
        <dbReference type="Proteomes" id="UP000053820"/>
    </source>
</evidence>
<sequence>KDDVERLNGIGKKLVKLLDVSEADSIGLEFQYNTDDRPLPNKFLSIQAMPSTSFRSTFGGAAAHGHKGPFGNVISPTSEAGTPTSAVGGGAFGSFGIGNIGGAPGWRGKR</sequence>
<evidence type="ECO:0000256" key="1">
    <source>
        <dbReference type="SAM" id="MobiDB-lite"/>
    </source>
</evidence>
<dbReference type="HOGENOM" id="CLU_2176996_0_0_1"/>